<proteinExistence type="predicted"/>
<organism evidence="2 3">
    <name type="scientific">Thelephora terrestris</name>
    <dbReference type="NCBI Taxonomy" id="56493"/>
    <lineage>
        <taxon>Eukaryota</taxon>
        <taxon>Fungi</taxon>
        <taxon>Dikarya</taxon>
        <taxon>Basidiomycota</taxon>
        <taxon>Agaricomycotina</taxon>
        <taxon>Agaricomycetes</taxon>
        <taxon>Thelephorales</taxon>
        <taxon>Thelephoraceae</taxon>
        <taxon>Thelephora</taxon>
    </lineage>
</organism>
<dbReference type="OrthoDB" id="2505969at2759"/>
<protein>
    <recommendedName>
        <fullName evidence="4">CxC1-like cysteine cluster associated with KDZ transposases domain-containing protein</fullName>
    </recommendedName>
</protein>
<comment type="caution">
    <text evidence="2">The sequence shown here is derived from an EMBL/GenBank/DDBJ whole genome shotgun (WGS) entry which is preliminary data.</text>
</comment>
<reference evidence="2" key="2">
    <citation type="submission" date="2020-11" db="EMBL/GenBank/DDBJ databases">
        <authorList>
            <consortium name="DOE Joint Genome Institute"/>
            <person name="Kuo A."/>
            <person name="Miyauchi S."/>
            <person name="Kiss E."/>
            <person name="Drula E."/>
            <person name="Kohler A."/>
            <person name="Sanchez-Garcia M."/>
            <person name="Andreopoulos B."/>
            <person name="Barry K.W."/>
            <person name="Bonito G."/>
            <person name="Buee M."/>
            <person name="Carver A."/>
            <person name="Chen C."/>
            <person name="Cichocki N."/>
            <person name="Clum A."/>
            <person name="Culley D."/>
            <person name="Crous P.W."/>
            <person name="Fauchery L."/>
            <person name="Girlanda M."/>
            <person name="Hayes R."/>
            <person name="Keri Z."/>
            <person name="Labutti K."/>
            <person name="Lipzen A."/>
            <person name="Lombard V."/>
            <person name="Magnuson J."/>
            <person name="Maillard F."/>
            <person name="Morin E."/>
            <person name="Murat C."/>
            <person name="Nolan M."/>
            <person name="Ohm R."/>
            <person name="Pangilinan J."/>
            <person name="Pereira M."/>
            <person name="Perotto S."/>
            <person name="Peter M."/>
            <person name="Riley R."/>
            <person name="Sitrit Y."/>
            <person name="Stielow B."/>
            <person name="Szollosi G."/>
            <person name="Zifcakova L."/>
            <person name="Stursova M."/>
            <person name="Spatafora J.W."/>
            <person name="Tedersoo L."/>
            <person name="Vaario L.-M."/>
            <person name="Yamada A."/>
            <person name="Yan M."/>
            <person name="Wang P."/>
            <person name="Xu J."/>
            <person name="Bruns T."/>
            <person name="Baldrian P."/>
            <person name="Vilgalys R."/>
            <person name="Henrissat B."/>
            <person name="Grigoriev I.V."/>
            <person name="Hibbett D."/>
            <person name="Nagy L.G."/>
            <person name="Martin F.M."/>
        </authorList>
    </citation>
    <scope>NUCLEOTIDE SEQUENCE</scope>
    <source>
        <strain evidence="2">UH-Tt-Lm1</strain>
    </source>
</reference>
<keyword evidence="3" id="KW-1185">Reference proteome</keyword>
<name>A0A9P6HKC0_9AGAM</name>
<accession>A0A9P6HKC0</accession>
<evidence type="ECO:0000313" key="2">
    <source>
        <dbReference type="EMBL" id="KAF9788759.1"/>
    </source>
</evidence>
<gene>
    <name evidence="2" type="ORF">BJ322DRAFT_1099153</name>
</gene>
<dbReference type="Pfam" id="PF18758">
    <property type="entry name" value="KDZ"/>
    <property type="match status" value="1"/>
</dbReference>
<dbReference type="EMBL" id="WIUZ02000004">
    <property type="protein sequence ID" value="KAF9788759.1"/>
    <property type="molecule type" value="Genomic_DNA"/>
</dbReference>
<feature type="region of interest" description="Disordered" evidence="1">
    <location>
        <begin position="293"/>
        <end position="332"/>
    </location>
</feature>
<dbReference type="InterPro" id="IPR040521">
    <property type="entry name" value="KDZ"/>
</dbReference>
<sequence>MPVDDTDTLSQGNTADDVDLDSLKQRTNGDNAFFEEIRETLRPFARFQRDQRTWKHRLTGFHQNWRPLIAGMVEAYLRWKYNHGVNVTPTQPPPPSGYNPPSPNIELEITTIDIYTLSTSIKIAILSTGEDTTASALAEMGFVGNAPFKPSVAISIKTLELYRVLRRRKPSFSVEAFVKVISDLYLIPYRPRYRRMFADAFDVYLDIIRVVNQRVKASLSQDGPDWRVLNACPACSYELNDEPNLIFRRMYAIDGNDSLKRIARVGAREIGDTRCFLDSDYYIPTEEVDQWAREVRPGSARDENFEDSTSDNGEEQDSTNSESPDQGACANNWKAAQSDSKKRMWGVFAETGLFASACRHGFFLWVADMIRSGEQSKYPLAITARALQTLGPRLLQGYDIGCVFKKTIASSSLGPKFDESESRCCVNAFHGYSHNFTCQTKNHPNVIDGMGLEDLETMERIFSSSNQVAAVTRYASAYHRRVFIDMFLQQWDDDKYQNLASMLFNNYRQALSIIDVEGPAVEETAHALGISLSDLETWHHQQAEFFETIGEESPWDIHAVTYVELLQDLDSATSRAETSSAKFLNAVPYDYQFNLPSGDAPTPTTYSSELSRTRRLESERRYAQERQDRLLRQVLELEVQMGIAKRWTPDTPEYVETACYIHERRYHQALNHLQRLVVQRLFELHRLNLSGIGYKARTHLAKSLQTRCKTIRSATEAYNRAARALDPPRPPLDWSQVSHYSFLDEFNLLRNTRHDITNAPWANPVVREAIKKFLRVRRAREEIDRCNVEVRRLYTSIYDEDRKFDDVLKGLINRNDSILGATREYCVRRRRVNAFLLERIRCTFELDGFTGSRTLGSRKGTHPSCADIGKLAGCGYVIGDGDDDIDGLKDGGGEEIDEAETDQLDGLITFVSSL</sequence>
<dbReference type="PANTHER" id="PTHR33096">
    <property type="entry name" value="CXC2 DOMAIN-CONTAINING PROTEIN"/>
    <property type="match status" value="1"/>
</dbReference>
<dbReference type="PANTHER" id="PTHR33096:SF1">
    <property type="entry name" value="CXC1-LIKE CYSTEINE CLUSTER ASSOCIATED WITH KDZ TRANSPOSASES DOMAIN-CONTAINING PROTEIN"/>
    <property type="match status" value="1"/>
</dbReference>
<dbReference type="Proteomes" id="UP000736335">
    <property type="component" value="Unassembled WGS sequence"/>
</dbReference>
<feature type="compositionally biased region" description="Acidic residues" evidence="1">
    <location>
        <begin position="304"/>
        <end position="317"/>
    </location>
</feature>
<reference evidence="2" key="1">
    <citation type="journal article" date="2020" name="Nat. Commun.">
        <title>Large-scale genome sequencing of mycorrhizal fungi provides insights into the early evolution of symbiotic traits.</title>
        <authorList>
            <person name="Miyauchi S."/>
            <person name="Kiss E."/>
            <person name="Kuo A."/>
            <person name="Drula E."/>
            <person name="Kohler A."/>
            <person name="Sanchez-Garcia M."/>
            <person name="Morin E."/>
            <person name="Andreopoulos B."/>
            <person name="Barry K.W."/>
            <person name="Bonito G."/>
            <person name="Buee M."/>
            <person name="Carver A."/>
            <person name="Chen C."/>
            <person name="Cichocki N."/>
            <person name="Clum A."/>
            <person name="Culley D."/>
            <person name="Crous P.W."/>
            <person name="Fauchery L."/>
            <person name="Girlanda M."/>
            <person name="Hayes R.D."/>
            <person name="Keri Z."/>
            <person name="LaButti K."/>
            <person name="Lipzen A."/>
            <person name="Lombard V."/>
            <person name="Magnuson J."/>
            <person name="Maillard F."/>
            <person name="Murat C."/>
            <person name="Nolan M."/>
            <person name="Ohm R.A."/>
            <person name="Pangilinan J."/>
            <person name="Pereira M.F."/>
            <person name="Perotto S."/>
            <person name="Peter M."/>
            <person name="Pfister S."/>
            <person name="Riley R."/>
            <person name="Sitrit Y."/>
            <person name="Stielow J.B."/>
            <person name="Szollosi G."/>
            <person name="Zifcakova L."/>
            <person name="Stursova M."/>
            <person name="Spatafora J.W."/>
            <person name="Tedersoo L."/>
            <person name="Vaario L.M."/>
            <person name="Yamada A."/>
            <person name="Yan M."/>
            <person name="Wang P."/>
            <person name="Xu J."/>
            <person name="Bruns T."/>
            <person name="Baldrian P."/>
            <person name="Vilgalys R."/>
            <person name="Dunand C."/>
            <person name="Henrissat B."/>
            <person name="Grigoriev I.V."/>
            <person name="Hibbett D."/>
            <person name="Nagy L.G."/>
            <person name="Martin F.M."/>
        </authorList>
    </citation>
    <scope>NUCLEOTIDE SEQUENCE</scope>
    <source>
        <strain evidence="2">UH-Tt-Lm1</strain>
    </source>
</reference>
<evidence type="ECO:0000313" key="3">
    <source>
        <dbReference type="Proteomes" id="UP000736335"/>
    </source>
</evidence>
<evidence type="ECO:0008006" key="4">
    <source>
        <dbReference type="Google" id="ProtNLM"/>
    </source>
</evidence>
<evidence type="ECO:0000256" key="1">
    <source>
        <dbReference type="SAM" id="MobiDB-lite"/>
    </source>
</evidence>
<dbReference type="AlphaFoldDB" id="A0A9P6HKC0"/>
<feature type="compositionally biased region" description="Basic and acidic residues" evidence="1">
    <location>
        <begin position="293"/>
        <end position="303"/>
    </location>
</feature>